<dbReference type="SUPFAM" id="SSF50156">
    <property type="entry name" value="PDZ domain-like"/>
    <property type="match status" value="1"/>
</dbReference>
<gene>
    <name evidence="4" type="primary">LOC113401804</name>
</gene>
<dbReference type="PANTHER" id="PTHR12651">
    <property type="entry name" value="26S PROTEASOME NON-ATPASE REGULATORY SUBUNIT 9"/>
    <property type="match status" value="1"/>
</dbReference>
<dbReference type="PANTHER" id="PTHR12651:SF1">
    <property type="entry name" value="26S PROTEASOME NON-ATPASE REGULATORY SUBUNIT 9"/>
    <property type="match status" value="1"/>
</dbReference>
<accession>A0A8B8IP99</accession>
<dbReference type="GO" id="GO:0005634">
    <property type="term" value="C:nucleus"/>
    <property type="evidence" value="ECO:0007669"/>
    <property type="project" value="TreeGrafter"/>
</dbReference>
<dbReference type="AlphaFoldDB" id="A0A8B8IP99"/>
<evidence type="ECO:0000256" key="2">
    <source>
        <dbReference type="ARBA" id="ARBA00023186"/>
    </source>
</evidence>
<reference evidence="4" key="1">
    <citation type="submission" date="2025-08" db="UniProtKB">
        <authorList>
            <consortium name="RefSeq"/>
        </authorList>
    </citation>
    <scope>IDENTIFICATION</scope>
    <source>
        <tissue evidence="4">Whole body</tissue>
    </source>
</reference>
<dbReference type="GO" id="GO:0070682">
    <property type="term" value="P:proteasome regulatory particle assembly"/>
    <property type="evidence" value="ECO:0007669"/>
    <property type="project" value="InterPro"/>
</dbReference>
<dbReference type="InterPro" id="IPR036034">
    <property type="entry name" value="PDZ_sf"/>
</dbReference>
<comment type="similarity">
    <text evidence="1">Belongs to the proteasome subunit p27 family.</text>
</comment>
<dbReference type="GeneID" id="113401804"/>
<sequence>MVRRYIQETEKVEKPKPMQKIDFYKPFSEMTSEELKQNFEEIVLSHVRFTKTKKQKHPNPVRRTHKMVPLNDILNLHSSDPIYQSLLFGEYAINEDESYEEIKTYALYAFAHNDNPPNLKDIRNDVFATIHCVVEGSPAHDGGLRENDKLIQFDYINISNYCDIFQLRKIVKQSYQKDIKIQVRRGNEKLWAVVTPRNWEKPGVIGCQILSHWGKAKVPRWPLPQ</sequence>
<proteinExistence type="inferred from homology"/>
<evidence type="ECO:0000256" key="1">
    <source>
        <dbReference type="ARBA" id="ARBA00005256"/>
    </source>
</evidence>
<dbReference type="Gene3D" id="2.30.42.10">
    <property type="match status" value="1"/>
</dbReference>
<dbReference type="GO" id="GO:0005737">
    <property type="term" value="C:cytoplasm"/>
    <property type="evidence" value="ECO:0007669"/>
    <property type="project" value="TreeGrafter"/>
</dbReference>
<dbReference type="FunFam" id="2.30.42.10:FF:000107">
    <property type="entry name" value="26S proteasome non-ATPase regulatory subunit 9"/>
    <property type="match status" value="1"/>
</dbReference>
<dbReference type="RefSeq" id="XP_026497646.1">
    <property type="nucleotide sequence ID" value="XM_026641861.2"/>
</dbReference>
<keyword evidence="3" id="KW-1185">Reference proteome</keyword>
<dbReference type="OrthoDB" id="72325at2759"/>
<protein>
    <submittedName>
        <fullName evidence="4">Uncharacterized protein LOC113401804</fullName>
    </submittedName>
</protein>
<name>A0A8B8IP99_VANTA</name>
<organism evidence="3 4">
    <name type="scientific">Vanessa tameamea</name>
    <name type="common">Kamehameha butterfly</name>
    <dbReference type="NCBI Taxonomy" id="334116"/>
    <lineage>
        <taxon>Eukaryota</taxon>
        <taxon>Metazoa</taxon>
        <taxon>Ecdysozoa</taxon>
        <taxon>Arthropoda</taxon>
        <taxon>Hexapoda</taxon>
        <taxon>Insecta</taxon>
        <taxon>Pterygota</taxon>
        <taxon>Neoptera</taxon>
        <taxon>Endopterygota</taxon>
        <taxon>Lepidoptera</taxon>
        <taxon>Glossata</taxon>
        <taxon>Ditrysia</taxon>
        <taxon>Papilionoidea</taxon>
        <taxon>Nymphalidae</taxon>
        <taxon>Nymphalinae</taxon>
        <taxon>Vanessa</taxon>
    </lineage>
</organism>
<evidence type="ECO:0000313" key="4">
    <source>
        <dbReference type="RefSeq" id="XP_026497646.1"/>
    </source>
</evidence>
<dbReference type="Proteomes" id="UP001652626">
    <property type="component" value="Chromosome 25"/>
</dbReference>
<dbReference type="InterPro" id="IPR035269">
    <property type="entry name" value="PSMD9"/>
</dbReference>
<keyword evidence="2" id="KW-0143">Chaperone</keyword>
<evidence type="ECO:0000313" key="3">
    <source>
        <dbReference type="Proteomes" id="UP001652626"/>
    </source>
</evidence>